<dbReference type="PANTHER" id="PTHR43280">
    <property type="entry name" value="ARAC-FAMILY TRANSCRIPTIONAL REGULATOR"/>
    <property type="match status" value="1"/>
</dbReference>
<keyword evidence="3" id="KW-0010">Activator</keyword>
<dbReference type="Gene3D" id="3.40.50.880">
    <property type="match status" value="1"/>
</dbReference>
<organism evidence="8 9">
    <name type="scientific">Pseudomonas fluorescens</name>
    <dbReference type="NCBI Taxonomy" id="294"/>
    <lineage>
        <taxon>Bacteria</taxon>
        <taxon>Pseudomonadati</taxon>
        <taxon>Pseudomonadota</taxon>
        <taxon>Gammaproteobacteria</taxon>
        <taxon>Pseudomonadales</taxon>
        <taxon>Pseudomonadaceae</taxon>
        <taxon>Pseudomonas</taxon>
    </lineage>
</organism>
<dbReference type="PANTHER" id="PTHR43280:SF28">
    <property type="entry name" value="HTH-TYPE TRANSCRIPTIONAL ACTIVATOR RHAS"/>
    <property type="match status" value="1"/>
</dbReference>
<name>A0A8H2RJ88_PSEFL</name>
<keyword evidence="4" id="KW-0804">Transcription</keyword>
<sequence length="398" mass="44926">MLRDLEAGPDPLWERACSRMRCDIQHRCRLIYRFREQARSHIRSLLVLRFAFIYGLALAHAFITVLRFGLPTMTAHRIGFLIWPSTKALTLALAEEALRVAQRVHPDVVYELSFLQAEPPAESAWQLPGEAWTGKLENFQKLFLLADEPPTALAPALSSALKQLVRSGCVIGGLSAGVYPLAQLGLLDGYRAAVHWRWQDDFAERFPKVIATSHLFDWDRDRLTACGGMSVLDLLLAVLARDHGAELAGAVSEELVVERIREGGERQRIPLQNRLGSSHPKLTQAVLLMEANIEEPLTTDEIAQHVCVSRRQLERIFKQYLNRVPSQYYLELRLNKARQMLMQTSKSIIQIGLSCGFSSGPHFSSAYRNFFGATPREDRNQRRSSSPFELSSVPPERG</sequence>
<dbReference type="SUPFAM" id="SSF46689">
    <property type="entry name" value="Homeodomain-like"/>
    <property type="match status" value="2"/>
</dbReference>
<dbReference type="InterPro" id="IPR029062">
    <property type="entry name" value="Class_I_gatase-like"/>
</dbReference>
<keyword evidence="6" id="KW-0812">Transmembrane</keyword>
<dbReference type="PROSITE" id="PS00041">
    <property type="entry name" value="HTH_ARAC_FAMILY_1"/>
    <property type="match status" value="1"/>
</dbReference>
<evidence type="ECO:0000256" key="2">
    <source>
        <dbReference type="ARBA" id="ARBA00023125"/>
    </source>
</evidence>
<dbReference type="Proteomes" id="UP000325723">
    <property type="component" value="Unassembled WGS sequence"/>
</dbReference>
<dbReference type="InterPro" id="IPR018062">
    <property type="entry name" value="HTH_AraC-typ_CS"/>
</dbReference>
<dbReference type="FunFam" id="1.10.10.60:FF:000090">
    <property type="entry name" value="Transcriptional regulator ArgR, AraC family"/>
    <property type="match status" value="1"/>
</dbReference>
<feature type="region of interest" description="Disordered" evidence="5">
    <location>
        <begin position="375"/>
        <end position="398"/>
    </location>
</feature>
<dbReference type="CDD" id="cd03136">
    <property type="entry name" value="GATase1_AraC_ArgR_like"/>
    <property type="match status" value="1"/>
</dbReference>
<reference evidence="8 9" key="1">
    <citation type="submission" date="2019-09" db="EMBL/GenBank/DDBJ databases">
        <authorList>
            <person name="Chandra G."/>
            <person name="Truman W A."/>
        </authorList>
    </citation>
    <scope>NUCLEOTIDE SEQUENCE [LARGE SCALE GENOMIC DNA]</scope>
    <source>
        <strain evidence="8">PS900</strain>
    </source>
</reference>
<dbReference type="PROSITE" id="PS01124">
    <property type="entry name" value="HTH_ARAC_FAMILY_2"/>
    <property type="match status" value="1"/>
</dbReference>
<proteinExistence type="predicted"/>
<keyword evidence="6" id="KW-0472">Membrane</keyword>
<evidence type="ECO:0000313" key="8">
    <source>
        <dbReference type="EMBL" id="VVO94551.1"/>
    </source>
</evidence>
<comment type="caution">
    <text evidence="8">The sequence shown here is derived from an EMBL/GenBank/DDBJ whole genome shotgun (WGS) entry which is preliminary data.</text>
</comment>
<evidence type="ECO:0000256" key="4">
    <source>
        <dbReference type="ARBA" id="ARBA00023163"/>
    </source>
</evidence>
<evidence type="ECO:0000313" key="9">
    <source>
        <dbReference type="Proteomes" id="UP000325723"/>
    </source>
</evidence>
<gene>
    <name evidence="8" type="primary">rhaS_7</name>
    <name evidence="8" type="ORF">PS900_02511</name>
</gene>
<evidence type="ECO:0000256" key="6">
    <source>
        <dbReference type="SAM" id="Phobius"/>
    </source>
</evidence>
<dbReference type="InterPro" id="IPR009057">
    <property type="entry name" value="Homeodomain-like_sf"/>
</dbReference>
<dbReference type="GO" id="GO:0003700">
    <property type="term" value="F:DNA-binding transcription factor activity"/>
    <property type="evidence" value="ECO:0007669"/>
    <property type="project" value="InterPro"/>
</dbReference>
<accession>A0A8H2RJ88</accession>
<evidence type="ECO:0000256" key="5">
    <source>
        <dbReference type="SAM" id="MobiDB-lite"/>
    </source>
</evidence>
<dbReference type="EMBL" id="CABVIE010000007">
    <property type="protein sequence ID" value="VVO94551.1"/>
    <property type="molecule type" value="Genomic_DNA"/>
</dbReference>
<evidence type="ECO:0000256" key="1">
    <source>
        <dbReference type="ARBA" id="ARBA00023015"/>
    </source>
</evidence>
<dbReference type="GO" id="GO:0043565">
    <property type="term" value="F:sequence-specific DNA binding"/>
    <property type="evidence" value="ECO:0007669"/>
    <property type="project" value="InterPro"/>
</dbReference>
<dbReference type="SUPFAM" id="SSF52317">
    <property type="entry name" value="Class I glutamine amidotransferase-like"/>
    <property type="match status" value="1"/>
</dbReference>
<evidence type="ECO:0000259" key="7">
    <source>
        <dbReference type="PROSITE" id="PS01124"/>
    </source>
</evidence>
<feature type="domain" description="HTH araC/xylS-type" evidence="7">
    <location>
        <begin position="283"/>
        <end position="381"/>
    </location>
</feature>
<dbReference type="InterPro" id="IPR018060">
    <property type="entry name" value="HTH_AraC"/>
</dbReference>
<dbReference type="Gene3D" id="1.10.10.60">
    <property type="entry name" value="Homeodomain-like"/>
    <property type="match status" value="1"/>
</dbReference>
<protein>
    <submittedName>
        <fullName evidence="8">HTH-type transcriptional activator RhaS</fullName>
    </submittedName>
</protein>
<keyword evidence="2" id="KW-0238">DNA-binding</keyword>
<keyword evidence="1" id="KW-0805">Transcription regulation</keyword>
<dbReference type="SMART" id="SM00342">
    <property type="entry name" value="HTH_ARAC"/>
    <property type="match status" value="1"/>
</dbReference>
<dbReference type="GO" id="GO:0009893">
    <property type="term" value="P:positive regulation of metabolic process"/>
    <property type="evidence" value="ECO:0007669"/>
    <property type="project" value="UniProtKB-ARBA"/>
</dbReference>
<evidence type="ECO:0000256" key="3">
    <source>
        <dbReference type="ARBA" id="ARBA00023159"/>
    </source>
</evidence>
<dbReference type="AlphaFoldDB" id="A0A8H2RJ88"/>
<keyword evidence="6" id="KW-1133">Transmembrane helix</keyword>
<dbReference type="Pfam" id="PF12833">
    <property type="entry name" value="HTH_18"/>
    <property type="match status" value="1"/>
</dbReference>
<feature type="transmembrane region" description="Helical" evidence="6">
    <location>
        <begin position="46"/>
        <end position="70"/>
    </location>
</feature>